<dbReference type="PANTHER" id="PTHR22617:SF23">
    <property type="entry name" value="CHEMOTAXIS PROTEIN CHEW"/>
    <property type="match status" value="1"/>
</dbReference>
<dbReference type="PANTHER" id="PTHR22617">
    <property type="entry name" value="CHEMOTAXIS SENSOR HISTIDINE KINASE-RELATED"/>
    <property type="match status" value="1"/>
</dbReference>
<sequence length="174" mass="18227">MPQTALTKTLAETTLGLRRPPSMPDMVLIFTLSGEAFAISVSAVHEILDPIPATRVPNASAFAPGLINVRGTIAPLVDVRQRLRMPPAASSADARVIVLELPVGGAPTRLAILADGVEEVIEADLAALEAVPELGARWPEQFVKGVAHRGDGLVILLDTETLFRPDGSTGADPA</sequence>
<dbReference type="GO" id="GO:0006935">
    <property type="term" value="P:chemotaxis"/>
    <property type="evidence" value="ECO:0007669"/>
    <property type="project" value="InterPro"/>
</dbReference>
<dbReference type="STRING" id="1335048.AKL17_3733"/>
<dbReference type="PATRIC" id="fig|1335048.3.peg.3871"/>
<organism evidence="2 3">
    <name type="scientific">Frigidibacter mobilis</name>
    <dbReference type="NCBI Taxonomy" id="1335048"/>
    <lineage>
        <taxon>Bacteria</taxon>
        <taxon>Pseudomonadati</taxon>
        <taxon>Pseudomonadota</taxon>
        <taxon>Alphaproteobacteria</taxon>
        <taxon>Rhodobacterales</taxon>
        <taxon>Paracoccaceae</taxon>
        <taxon>Frigidibacter</taxon>
    </lineage>
</organism>
<accession>A0A159Z6J7</accession>
<dbReference type="Proteomes" id="UP000076128">
    <property type="component" value="Chromosome"/>
</dbReference>
<dbReference type="GO" id="GO:0007165">
    <property type="term" value="P:signal transduction"/>
    <property type="evidence" value="ECO:0007669"/>
    <property type="project" value="InterPro"/>
</dbReference>
<dbReference type="GO" id="GO:0005829">
    <property type="term" value="C:cytosol"/>
    <property type="evidence" value="ECO:0007669"/>
    <property type="project" value="TreeGrafter"/>
</dbReference>
<evidence type="ECO:0000259" key="1">
    <source>
        <dbReference type="PROSITE" id="PS50851"/>
    </source>
</evidence>
<keyword evidence="3" id="KW-1185">Reference proteome</keyword>
<dbReference type="InterPro" id="IPR039315">
    <property type="entry name" value="CheW"/>
</dbReference>
<dbReference type="KEGG" id="daa:AKL17_3733"/>
<evidence type="ECO:0000313" key="3">
    <source>
        <dbReference type="Proteomes" id="UP000076128"/>
    </source>
</evidence>
<dbReference type="InterPro" id="IPR036061">
    <property type="entry name" value="CheW-like_dom_sf"/>
</dbReference>
<dbReference type="InterPro" id="IPR002545">
    <property type="entry name" value="CheW-lke_dom"/>
</dbReference>
<reference evidence="2 3" key="1">
    <citation type="submission" date="2015-09" db="EMBL/GenBank/DDBJ databases">
        <title>Complete genome sequence of Defluviimonas alba cai42t isolated from an oilfield in Xinjiang.</title>
        <authorList>
            <person name="Geng S."/>
            <person name="Pan X."/>
            <person name="Wu X."/>
        </authorList>
    </citation>
    <scope>NUCLEOTIDE SEQUENCE [LARGE SCALE GENOMIC DNA]</scope>
    <source>
        <strain evidence="3">cai42</strain>
    </source>
</reference>
<dbReference type="Pfam" id="PF01584">
    <property type="entry name" value="CheW"/>
    <property type="match status" value="1"/>
</dbReference>
<dbReference type="AlphaFoldDB" id="A0A159Z6J7"/>
<dbReference type="PROSITE" id="PS50851">
    <property type="entry name" value="CHEW"/>
    <property type="match status" value="1"/>
</dbReference>
<evidence type="ECO:0000313" key="2">
    <source>
        <dbReference type="EMBL" id="AMY70956.1"/>
    </source>
</evidence>
<proteinExistence type="predicted"/>
<gene>
    <name evidence="2" type="ORF">AKL17_3733</name>
</gene>
<dbReference type="EMBL" id="CP012661">
    <property type="protein sequence ID" value="AMY70956.1"/>
    <property type="molecule type" value="Genomic_DNA"/>
</dbReference>
<protein>
    <submittedName>
        <fullName evidence="2">Chemotaxis protein CheW</fullName>
    </submittedName>
</protein>
<feature type="domain" description="CheW-like" evidence="1">
    <location>
        <begin position="24"/>
        <end position="168"/>
    </location>
</feature>
<dbReference type="Gene3D" id="2.30.30.40">
    <property type="entry name" value="SH3 Domains"/>
    <property type="match status" value="1"/>
</dbReference>
<name>A0A159Z6J7_9RHOB</name>
<dbReference type="SUPFAM" id="SSF50341">
    <property type="entry name" value="CheW-like"/>
    <property type="match status" value="1"/>
</dbReference>
<dbReference type="Gene3D" id="2.40.50.180">
    <property type="entry name" value="CheA-289, Domain 4"/>
    <property type="match status" value="1"/>
</dbReference>
<dbReference type="SMART" id="SM00260">
    <property type="entry name" value="CheW"/>
    <property type="match status" value="1"/>
</dbReference>